<protein>
    <submittedName>
        <fullName evidence="1">Uncharacterized protein</fullName>
    </submittedName>
</protein>
<gene>
    <name evidence="1" type="ORF">PGT21_027121</name>
</gene>
<proteinExistence type="predicted"/>
<dbReference type="AlphaFoldDB" id="A0A5B0R1V2"/>
<dbReference type="EMBL" id="VSWC01000001">
    <property type="protein sequence ID" value="KAA1119486.1"/>
    <property type="molecule type" value="Genomic_DNA"/>
</dbReference>
<reference evidence="1 2" key="1">
    <citation type="submission" date="2019-05" db="EMBL/GenBank/DDBJ databases">
        <title>Emergence of the Ug99 lineage of the wheat stem rust pathogen through somatic hybridization.</title>
        <authorList>
            <person name="Li F."/>
            <person name="Upadhyaya N.M."/>
            <person name="Sperschneider J."/>
            <person name="Matny O."/>
            <person name="Nguyen-Phuc H."/>
            <person name="Mago R."/>
            <person name="Raley C."/>
            <person name="Miller M.E."/>
            <person name="Silverstein K.A.T."/>
            <person name="Henningsen E."/>
            <person name="Hirsch C.D."/>
            <person name="Visser B."/>
            <person name="Pretorius Z.A."/>
            <person name="Steffenson B.J."/>
            <person name="Schwessinger B."/>
            <person name="Dodds P.N."/>
            <person name="Figueroa M."/>
        </authorList>
    </citation>
    <scope>NUCLEOTIDE SEQUENCE [LARGE SCALE GENOMIC DNA]</scope>
    <source>
        <strain evidence="1">21-0</strain>
    </source>
</reference>
<keyword evidence="2" id="KW-1185">Reference proteome</keyword>
<sequence>MFSQLCIISLIYIIIHIQGAYGYLYMMVHVSDKHIHVFYSNTKPYPGSNDVKDSTLNLEDVYSDLIYRSYGTQAISHLENIKNKISKQGYEKLVVDHPGAGVSAEHWHTWETTSGFANPAPSRHEFNLINDVCSRRVSY</sequence>
<evidence type="ECO:0000313" key="1">
    <source>
        <dbReference type="EMBL" id="KAA1119486.1"/>
    </source>
</evidence>
<evidence type="ECO:0000313" key="2">
    <source>
        <dbReference type="Proteomes" id="UP000324748"/>
    </source>
</evidence>
<dbReference type="Proteomes" id="UP000324748">
    <property type="component" value="Unassembled WGS sequence"/>
</dbReference>
<organism evidence="1 2">
    <name type="scientific">Puccinia graminis f. sp. tritici</name>
    <dbReference type="NCBI Taxonomy" id="56615"/>
    <lineage>
        <taxon>Eukaryota</taxon>
        <taxon>Fungi</taxon>
        <taxon>Dikarya</taxon>
        <taxon>Basidiomycota</taxon>
        <taxon>Pucciniomycotina</taxon>
        <taxon>Pucciniomycetes</taxon>
        <taxon>Pucciniales</taxon>
        <taxon>Pucciniaceae</taxon>
        <taxon>Puccinia</taxon>
    </lineage>
</organism>
<name>A0A5B0R1V2_PUCGR</name>
<comment type="caution">
    <text evidence="1">The sequence shown here is derived from an EMBL/GenBank/DDBJ whole genome shotgun (WGS) entry which is preliminary data.</text>
</comment>
<accession>A0A5B0R1V2</accession>